<protein>
    <submittedName>
        <fullName evidence="1">Uncharacterized protein</fullName>
    </submittedName>
</protein>
<dbReference type="AlphaFoldDB" id="A0A016VU05"/>
<keyword evidence="2" id="KW-1185">Reference proteome</keyword>
<proteinExistence type="predicted"/>
<evidence type="ECO:0000313" key="2">
    <source>
        <dbReference type="Proteomes" id="UP000024635"/>
    </source>
</evidence>
<reference evidence="2" key="1">
    <citation type="journal article" date="2015" name="Nat. Genet.">
        <title>The genome and transcriptome of the zoonotic hookworm Ancylostoma ceylanicum identify infection-specific gene families.</title>
        <authorList>
            <person name="Schwarz E.M."/>
            <person name="Hu Y."/>
            <person name="Antoshechkin I."/>
            <person name="Miller M.M."/>
            <person name="Sternberg P.W."/>
            <person name="Aroian R.V."/>
        </authorList>
    </citation>
    <scope>NUCLEOTIDE SEQUENCE</scope>
    <source>
        <strain evidence="2">HY135</strain>
    </source>
</reference>
<sequence length="84" mass="9216">MSKNSYSQNTVNPKQEAVPRRFVLGQRHRVCACSLWLSASASSRELEGHAAADSKTSMQSPCVSAQERRVAVQPLVYGCSEFTV</sequence>
<gene>
    <name evidence="1" type="primary">Acey_s0004.g1788</name>
    <name evidence="1" type="ORF">Y032_0004g1788</name>
</gene>
<dbReference type="EMBL" id="JARK01001340">
    <property type="protein sequence ID" value="EYC30816.1"/>
    <property type="molecule type" value="Genomic_DNA"/>
</dbReference>
<dbReference type="Proteomes" id="UP000024635">
    <property type="component" value="Unassembled WGS sequence"/>
</dbReference>
<accession>A0A016VU05</accession>
<name>A0A016VU05_9BILA</name>
<evidence type="ECO:0000313" key="1">
    <source>
        <dbReference type="EMBL" id="EYC30816.1"/>
    </source>
</evidence>
<organism evidence="1 2">
    <name type="scientific">Ancylostoma ceylanicum</name>
    <dbReference type="NCBI Taxonomy" id="53326"/>
    <lineage>
        <taxon>Eukaryota</taxon>
        <taxon>Metazoa</taxon>
        <taxon>Ecdysozoa</taxon>
        <taxon>Nematoda</taxon>
        <taxon>Chromadorea</taxon>
        <taxon>Rhabditida</taxon>
        <taxon>Rhabditina</taxon>
        <taxon>Rhabditomorpha</taxon>
        <taxon>Strongyloidea</taxon>
        <taxon>Ancylostomatidae</taxon>
        <taxon>Ancylostomatinae</taxon>
        <taxon>Ancylostoma</taxon>
    </lineage>
</organism>
<comment type="caution">
    <text evidence="1">The sequence shown here is derived from an EMBL/GenBank/DDBJ whole genome shotgun (WGS) entry which is preliminary data.</text>
</comment>